<keyword evidence="10" id="KW-0325">Glycoprotein</keyword>
<gene>
    <name evidence="13" type="ORF">PPROV_001026200</name>
</gene>
<feature type="region of interest" description="Disordered" evidence="11">
    <location>
        <begin position="189"/>
        <end position="236"/>
    </location>
</feature>
<protein>
    <submittedName>
        <fullName evidence="13">ST3 beta-galactoside alpha-2,3-sialyltransferase</fullName>
    </submittedName>
</protein>
<dbReference type="Gene3D" id="3.90.1480.20">
    <property type="entry name" value="Glycosyl transferase family 29"/>
    <property type="match status" value="1"/>
</dbReference>
<proteinExistence type="inferred from homology"/>
<dbReference type="PROSITE" id="PS50213">
    <property type="entry name" value="FAS1"/>
    <property type="match status" value="1"/>
</dbReference>
<keyword evidence="14" id="KW-1185">Reference proteome</keyword>
<comment type="similarity">
    <text evidence="2">Belongs to the glycosyltransferase 29 family.</text>
</comment>
<dbReference type="SUPFAM" id="SSF82153">
    <property type="entry name" value="FAS1 domain"/>
    <property type="match status" value="1"/>
</dbReference>
<dbReference type="GO" id="GO:0000139">
    <property type="term" value="C:Golgi membrane"/>
    <property type="evidence" value="ECO:0007669"/>
    <property type="project" value="UniProtKB-SubCell"/>
</dbReference>
<dbReference type="InterPro" id="IPR000782">
    <property type="entry name" value="FAS1_domain"/>
</dbReference>
<dbReference type="PANTHER" id="PTHR11987:SF36">
    <property type="entry name" value="SIA-ALPHA-2,3-GAL-BETA-1,4-GLCNAC-R:ALPHA 2,8-SIALYLTRANSFERASE"/>
    <property type="match status" value="1"/>
</dbReference>
<evidence type="ECO:0000256" key="3">
    <source>
        <dbReference type="ARBA" id="ARBA00022676"/>
    </source>
</evidence>
<keyword evidence="4 13" id="KW-0808">Transferase</keyword>
<dbReference type="EMBL" id="BNJQ01000035">
    <property type="protein sequence ID" value="GHP11534.1"/>
    <property type="molecule type" value="Genomic_DNA"/>
</dbReference>
<evidence type="ECO:0000256" key="11">
    <source>
        <dbReference type="SAM" id="MobiDB-lite"/>
    </source>
</evidence>
<reference evidence="13" key="1">
    <citation type="submission" date="2020-10" db="EMBL/GenBank/DDBJ databases">
        <title>Unveiling of a novel bifunctional photoreceptor, Dualchrome1, isolated from a cosmopolitan green alga.</title>
        <authorList>
            <person name="Suzuki S."/>
            <person name="Kawachi M."/>
        </authorList>
    </citation>
    <scope>NUCLEOTIDE SEQUENCE</scope>
    <source>
        <strain evidence="13">NIES 2893</strain>
    </source>
</reference>
<dbReference type="InterPro" id="IPR050943">
    <property type="entry name" value="Glycosyltr_29_Sialyltrsf"/>
</dbReference>
<keyword evidence="8" id="KW-0333">Golgi apparatus</keyword>
<evidence type="ECO:0000256" key="6">
    <source>
        <dbReference type="ARBA" id="ARBA00022968"/>
    </source>
</evidence>
<dbReference type="GO" id="GO:0008373">
    <property type="term" value="F:sialyltransferase activity"/>
    <property type="evidence" value="ECO:0007669"/>
    <property type="project" value="InterPro"/>
</dbReference>
<keyword evidence="9" id="KW-0472">Membrane</keyword>
<organism evidence="13 14">
    <name type="scientific">Pycnococcus provasolii</name>
    <dbReference type="NCBI Taxonomy" id="41880"/>
    <lineage>
        <taxon>Eukaryota</taxon>
        <taxon>Viridiplantae</taxon>
        <taxon>Chlorophyta</taxon>
        <taxon>Pseudoscourfieldiophyceae</taxon>
        <taxon>Pseudoscourfieldiales</taxon>
        <taxon>Pycnococcaceae</taxon>
        <taxon>Pycnococcus</taxon>
    </lineage>
</organism>
<comment type="caution">
    <text evidence="13">The sequence shown here is derived from an EMBL/GenBank/DDBJ whole genome shotgun (WGS) entry which is preliminary data.</text>
</comment>
<dbReference type="Pfam" id="PF02469">
    <property type="entry name" value="Fasciclin"/>
    <property type="match status" value="1"/>
</dbReference>
<evidence type="ECO:0000256" key="10">
    <source>
        <dbReference type="ARBA" id="ARBA00023180"/>
    </source>
</evidence>
<evidence type="ECO:0000256" key="9">
    <source>
        <dbReference type="ARBA" id="ARBA00023136"/>
    </source>
</evidence>
<dbReference type="PANTHER" id="PTHR11987">
    <property type="entry name" value="ALPHA-2,8-SIALYLTRANSFERASE"/>
    <property type="match status" value="1"/>
</dbReference>
<dbReference type="Proteomes" id="UP000660262">
    <property type="component" value="Unassembled WGS sequence"/>
</dbReference>
<evidence type="ECO:0000256" key="1">
    <source>
        <dbReference type="ARBA" id="ARBA00004323"/>
    </source>
</evidence>
<dbReference type="SMART" id="SM00554">
    <property type="entry name" value="FAS1"/>
    <property type="match status" value="1"/>
</dbReference>
<feature type="compositionally biased region" description="Low complexity" evidence="11">
    <location>
        <begin position="189"/>
        <end position="199"/>
    </location>
</feature>
<evidence type="ECO:0000313" key="13">
    <source>
        <dbReference type="EMBL" id="GHP11534.1"/>
    </source>
</evidence>
<accession>A0A830HWG4</accession>
<comment type="subcellular location">
    <subcellularLocation>
        <location evidence="1">Golgi apparatus membrane</location>
        <topology evidence="1">Single-pass type II membrane protein</topology>
    </subcellularLocation>
</comment>
<feature type="compositionally biased region" description="Low complexity" evidence="11">
    <location>
        <begin position="213"/>
        <end position="232"/>
    </location>
</feature>
<dbReference type="InterPro" id="IPR038578">
    <property type="entry name" value="GT29-like_sf"/>
</dbReference>
<feature type="domain" description="FAS1" evidence="12">
    <location>
        <begin position="25"/>
        <end position="179"/>
    </location>
</feature>
<keyword evidence="6" id="KW-0735">Signal-anchor</keyword>
<dbReference type="AlphaFoldDB" id="A0A830HWG4"/>
<evidence type="ECO:0000256" key="7">
    <source>
        <dbReference type="ARBA" id="ARBA00022989"/>
    </source>
</evidence>
<evidence type="ECO:0000313" key="14">
    <source>
        <dbReference type="Proteomes" id="UP000660262"/>
    </source>
</evidence>
<dbReference type="InterPro" id="IPR036378">
    <property type="entry name" value="FAS1_dom_sf"/>
</dbReference>
<dbReference type="Gene3D" id="2.30.180.10">
    <property type="entry name" value="FAS1 domain"/>
    <property type="match status" value="1"/>
</dbReference>
<evidence type="ECO:0000256" key="2">
    <source>
        <dbReference type="ARBA" id="ARBA00006003"/>
    </source>
</evidence>
<keyword evidence="7" id="KW-1133">Transmembrane helix</keyword>
<evidence type="ECO:0000256" key="5">
    <source>
        <dbReference type="ARBA" id="ARBA00022692"/>
    </source>
</evidence>
<evidence type="ECO:0000256" key="8">
    <source>
        <dbReference type="ARBA" id="ARBA00023034"/>
    </source>
</evidence>
<sequence length="658" mass="71722">MSPRDIQLYMFICGLLLLNSVAYLKPRLTAYIRSSGSLSSSSSSVSSSGSFSGGVSPRLARRSLQGQLAPAVFKYLENLEASKAGAYTLFAPSKRAWERAAKKLGDASSVADRLGDHVVPRRILAGDVPTRGLRVSAVSGAEIYVSAASGGLLAVNGVAATRVDVPVGEGIVHVMADVIPDGSAAAAAADADDATTSSGDDAHASSDQVTTDAPQKANAAAAAAARQKPQQQSRKRWHFVDNIRARRAAPPQAASSSLAHMALSNIHSTFGLRTRLEQSDLRVNVAMKAKVYFMNRPCHGRGIKGGSAGSGEGIRGACVCAAMYEGQTCERAKVLRDVPQLGRGFDRDVTLSRVNIDFVPNLVVHTKEKTLTIVSKLSETVRTQMKEFLPDQCPLSTNFHHRCAIVGSSGVLMRHQNGKEIDSADFVVRFNSAPTRGYEGSVGTRTDLRLSNGEHIGYKERNETVIHHLKASSFLFKLFLYAAKFPPANGHAQPLAFHPEFTSYVAKVGRGTIPSSGLFAVMLALHTCAEVKLYGFHASFRHGSRHHYFNTETPSNERRDESEFNMLKAMSDAGMLSFAEPCIIECHMDQSECNRCIGEDMSLEELAMRERWSPVQRQMNEAHEKRWRDMIVWDKDMDKHFGFNEENGLFSKDALNGK</sequence>
<evidence type="ECO:0000259" key="12">
    <source>
        <dbReference type="PROSITE" id="PS50213"/>
    </source>
</evidence>
<evidence type="ECO:0000256" key="4">
    <source>
        <dbReference type="ARBA" id="ARBA00022679"/>
    </source>
</evidence>
<keyword evidence="3 13" id="KW-0328">Glycosyltransferase</keyword>
<name>A0A830HWG4_9CHLO</name>
<dbReference type="CDD" id="cd19952">
    <property type="entry name" value="GT29"/>
    <property type="match status" value="1"/>
</dbReference>
<dbReference type="Pfam" id="PF00777">
    <property type="entry name" value="Glyco_transf_29"/>
    <property type="match status" value="1"/>
</dbReference>
<dbReference type="InterPro" id="IPR001675">
    <property type="entry name" value="Glyco_trans_29"/>
</dbReference>
<keyword evidence="5" id="KW-0812">Transmembrane</keyword>
<dbReference type="OrthoDB" id="5334845at2759"/>